<dbReference type="SUPFAM" id="SSF53850">
    <property type="entry name" value="Periplasmic binding protein-like II"/>
    <property type="match status" value="1"/>
</dbReference>
<evidence type="ECO:0000259" key="5">
    <source>
        <dbReference type="PROSITE" id="PS50931"/>
    </source>
</evidence>
<dbReference type="AlphaFoldDB" id="A0A857J6A4"/>
<evidence type="ECO:0000313" key="7">
    <source>
        <dbReference type="Proteomes" id="UP000464787"/>
    </source>
</evidence>
<organism evidence="6 7">
    <name type="scientific">Xylophilus rhododendri</name>
    <dbReference type="NCBI Taxonomy" id="2697032"/>
    <lineage>
        <taxon>Bacteria</taxon>
        <taxon>Pseudomonadati</taxon>
        <taxon>Pseudomonadota</taxon>
        <taxon>Betaproteobacteria</taxon>
        <taxon>Burkholderiales</taxon>
        <taxon>Xylophilus</taxon>
    </lineage>
</organism>
<accession>A0A857J6A4</accession>
<keyword evidence="4" id="KW-0804">Transcription</keyword>
<sequence length="289" mass="30956">MKLENFEALDAILRCGSFAVAARELQLTPSAISMRMKQLELYVGRPLFDRSGAQPRPMPLAEEIAALARPMLGGLKALRKGNGLAVEGTLRIGVIEQMQPLLLPGMVRTLRERHPRLQLLLSRGSSTQLTASVKAGEIDAGLVGRQADEGAASHLRWDDLLRLELVLIAPPESTEATPAALFQRYEWIRYDRQTATGAVAARYVAGQVGDIRGTLEAGSPAAIVAMVSAGLGVSVLQVADPALLKAHPVRVLPLGADAPFVQVSLVSRKLDGDSRALEALREAMHQALG</sequence>
<keyword evidence="3" id="KW-0238">DNA-binding</keyword>
<dbReference type="PANTHER" id="PTHR30126:SF40">
    <property type="entry name" value="HTH-TYPE TRANSCRIPTIONAL REGULATOR GLTR"/>
    <property type="match status" value="1"/>
</dbReference>
<dbReference type="RefSeq" id="WP_160552069.1">
    <property type="nucleotide sequence ID" value="NZ_CP047650.1"/>
</dbReference>
<dbReference type="Proteomes" id="UP000464787">
    <property type="component" value="Chromosome"/>
</dbReference>
<evidence type="ECO:0000313" key="6">
    <source>
        <dbReference type="EMBL" id="QHI98552.1"/>
    </source>
</evidence>
<name>A0A857J6A4_9BURK</name>
<gene>
    <name evidence="6" type="ORF">GT347_11420</name>
</gene>
<evidence type="ECO:0000256" key="4">
    <source>
        <dbReference type="ARBA" id="ARBA00023163"/>
    </source>
</evidence>
<evidence type="ECO:0000256" key="1">
    <source>
        <dbReference type="ARBA" id="ARBA00009437"/>
    </source>
</evidence>
<comment type="similarity">
    <text evidence="1">Belongs to the LysR transcriptional regulatory family.</text>
</comment>
<dbReference type="GO" id="GO:0000976">
    <property type="term" value="F:transcription cis-regulatory region binding"/>
    <property type="evidence" value="ECO:0007669"/>
    <property type="project" value="TreeGrafter"/>
</dbReference>
<dbReference type="InterPro" id="IPR005119">
    <property type="entry name" value="LysR_subst-bd"/>
</dbReference>
<dbReference type="InterPro" id="IPR000847">
    <property type="entry name" value="LysR_HTH_N"/>
</dbReference>
<protein>
    <submittedName>
        <fullName evidence="6">LysR family transcriptional regulator</fullName>
    </submittedName>
</protein>
<feature type="domain" description="HTH lysR-type" evidence="5">
    <location>
        <begin position="1"/>
        <end position="58"/>
    </location>
</feature>
<dbReference type="EMBL" id="CP047650">
    <property type="protein sequence ID" value="QHI98552.1"/>
    <property type="molecule type" value="Genomic_DNA"/>
</dbReference>
<keyword evidence="7" id="KW-1185">Reference proteome</keyword>
<proteinExistence type="inferred from homology"/>
<dbReference type="PROSITE" id="PS50931">
    <property type="entry name" value="HTH_LYSR"/>
    <property type="match status" value="1"/>
</dbReference>
<dbReference type="Pfam" id="PF03466">
    <property type="entry name" value="LysR_substrate"/>
    <property type="match status" value="1"/>
</dbReference>
<dbReference type="Pfam" id="PF00126">
    <property type="entry name" value="HTH_1"/>
    <property type="match status" value="1"/>
</dbReference>
<dbReference type="GO" id="GO:0003700">
    <property type="term" value="F:DNA-binding transcription factor activity"/>
    <property type="evidence" value="ECO:0007669"/>
    <property type="project" value="InterPro"/>
</dbReference>
<dbReference type="InterPro" id="IPR036390">
    <property type="entry name" value="WH_DNA-bd_sf"/>
</dbReference>
<evidence type="ECO:0000256" key="2">
    <source>
        <dbReference type="ARBA" id="ARBA00023015"/>
    </source>
</evidence>
<keyword evidence="2" id="KW-0805">Transcription regulation</keyword>
<dbReference type="Gene3D" id="3.40.190.10">
    <property type="entry name" value="Periplasmic binding protein-like II"/>
    <property type="match status" value="2"/>
</dbReference>
<dbReference type="KEGG" id="xyk:GT347_11420"/>
<evidence type="ECO:0000256" key="3">
    <source>
        <dbReference type="ARBA" id="ARBA00023125"/>
    </source>
</evidence>
<dbReference type="PANTHER" id="PTHR30126">
    <property type="entry name" value="HTH-TYPE TRANSCRIPTIONAL REGULATOR"/>
    <property type="match status" value="1"/>
</dbReference>
<reference evidence="6 7" key="1">
    <citation type="submission" date="2020-01" db="EMBL/GenBank/DDBJ databases">
        <title>Genome sequencing of strain KACC 21265.</title>
        <authorList>
            <person name="Heo J."/>
            <person name="Kim S.-J."/>
            <person name="Kim J.-S."/>
            <person name="Hong S.-B."/>
            <person name="Kwon S.-W."/>
        </authorList>
    </citation>
    <scope>NUCLEOTIDE SEQUENCE [LARGE SCALE GENOMIC DNA]</scope>
    <source>
        <strain evidence="6 7">KACC 21265</strain>
    </source>
</reference>
<dbReference type="Gene3D" id="1.10.10.10">
    <property type="entry name" value="Winged helix-like DNA-binding domain superfamily/Winged helix DNA-binding domain"/>
    <property type="match status" value="1"/>
</dbReference>
<dbReference type="SUPFAM" id="SSF46785">
    <property type="entry name" value="Winged helix' DNA-binding domain"/>
    <property type="match status" value="1"/>
</dbReference>
<dbReference type="InterPro" id="IPR036388">
    <property type="entry name" value="WH-like_DNA-bd_sf"/>
</dbReference>